<comment type="caution">
    <text evidence="2">The sequence shown here is derived from an EMBL/GenBank/DDBJ whole genome shotgun (WGS) entry which is preliminary data.</text>
</comment>
<keyword evidence="3" id="KW-1185">Reference proteome</keyword>
<protein>
    <submittedName>
        <fullName evidence="2">Uncharacterized protein</fullName>
    </submittedName>
</protein>
<keyword evidence="1" id="KW-0812">Transmembrane</keyword>
<evidence type="ECO:0000256" key="1">
    <source>
        <dbReference type="SAM" id="Phobius"/>
    </source>
</evidence>
<name>A0AAV9R4W4_9TELE</name>
<keyword evidence="1" id="KW-0472">Membrane</keyword>
<dbReference type="AlphaFoldDB" id="A0AAV9R4W4"/>
<sequence>MVSSLQSSTLKSFSQGPPCILASFSVVEIQHPAGHHGYSIVTATAGLLGPCTADFVDLQGSFSAAVELHARFSMGVSMHCHRLLAFLLDVLLDLLFCVFWFLRSFGGPLCLPVLVRAGDPTRSSSKLCKYRMMLISNGCNTSDNKTPCADSEVLLNHISCPC</sequence>
<proteinExistence type="predicted"/>
<keyword evidence="1" id="KW-1133">Transmembrane helix</keyword>
<evidence type="ECO:0000313" key="3">
    <source>
        <dbReference type="Proteomes" id="UP001311232"/>
    </source>
</evidence>
<accession>A0AAV9R4W4</accession>
<dbReference type="EMBL" id="JAHHUM010002421">
    <property type="protein sequence ID" value="KAK5603630.1"/>
    <property type="molecule type" value="Genomic_DNA"/>
</dbReference>
<dbReference type="Proteomes" id="UP001311232">
    <property type="component" value="Unassembled WGS sequence"/>
</dbReference>
<feature type="transmembrane region" description="Helical" evidence="1">
    <location>
        <begin position="83"/>
        <end position="102"/>
    </location>
</feature>
<evidence type="ECO:0000313" key="2">
    <source>
        <dbReference type="EMBL" id="KAK5603630.1"/>
    </source>
</evidence>
<organism evidence="2 3">
    <name type="scientific">Crenichthys baileyi</name>
    <name type="common">White River springfish</name>
    <dbReference type="NCBI Taxonomy" id="28760"/>
    <lineage>
        <taxon>Eukaryota</taxon>
        <taxon>Metazoa</taxon>
        <taxon>Chordata</taxon>
        <taxon>Craniata</taxon>
        <taxon>Vertebrata</taxon>
        <taxon>Euteleostomi</taxon>
        <taxon>Actinopterygii</taxon>
        <taxon>Neopterygii</taxon>
        <taxon>Teleostei</taxon>
        <taxon>Neoteleostei</taxon>
        <taxon>Acanthomorphata</taxon>
        <taxon>Ovalentaria</taxon>
        <taxon>Atherinomorphae</taxon>
        <taxon>Cyprinodontiformes</taxon>
        <taxon>Goodeidae</taxon>
        <taxon>Crenichthys</taxon>
    </lineage>
</organism>
<gene>
    <name evidence="2" type="ORF">CRENBAI_003313</name>
</gene>
<reference evidence="2 3" key="1">
    <citation type="submission" date="2021-06" db="EMBL/GenBank/DDBJ databases">
        <authorList>
            <person name="Palmer J.M."/>
        </authorList>
    </citation>
    <scope>NUCLEOTIDE SEQUENCE [LARGE SCALE GENOMIC DNA]</scope>
    <source>
        <strain evidence="2 3">MEX-2019</strain>
        <tissue evidence="2">Muscle</tissue>
    </source>
</reference>